<sequence length="74" mass="8072">MKDERRPAGEADPDMGGHEDGGPRLAALLAGAVREDGVDPGAEQRVLDAFRRARDQGAHGAARTRRRDDWRPLV</sequence>
<accession>A0A5A9Z650</accession>
<comment type="caution">
    <text evidence="2">The sequence shown here is derived from an EMBL/GenBank/DDBJ whole genome shotgun (WGS) entry which is preliminary data.</text>
</comment>
<name>A0A5A9Z650_9ACTN</name>
<dbReference type="Proteomes" id="UP000324965">
    <property type="component" value="Unassembled WGS sequence"/>
</dbReference>
<feature type="compositionally biased region" description="Basic and acidic residues" evidence="1">
    <location>
        <begin position="1"/>
        <end position="22"/>
    </location>
</feature>
<feature type="region of interest" description="Disordered" evidence="1">
    <location>
        <begin position="54"/>
        <end position="74"/>
    </location>
</feature>
<evidence type="ECO:0000256" key="1">
    <source>
        <dbReference type="SAM" id="MobiDB-lite"/>
    </source>
</evidence>
<proteinExistence type="predicted"/>
<dbReference type="AlphaFoldDB" id="A0A5A9Z650"/>
<evidence type="ECO:0000313" key="2">
    <source>
        <dbReference type="EMBL" id="KAA0912602.1"/>
    </source>
</evidence>
<evidence type="ECO:0000313" key="3">
    <source>
        <dbReference type="Proteomes" id="UP000324965"/>
    </source>
</evidence>
<feature type="non-terminal residue" evidence="2">
    <location>
        <position position="74"/>
    </location>
</feature>
<gene>
    <name evidence="2" type="ORF">FGF04_38765</name>
</gene>
<keyword evidence="3" id="KW-1185">Reference proteome</keyword>
<protein>
    <submittedName>
        <fullName evidence="2">Uncharacterized protein</fullName>
    </submittedName>
</protein>
<feature type="region of interest" description="Disordered" evidence="1">
    <location>
        <begin position="1"/>
        <end position="23"/>
    </location>
</feature>
<organism evidence="2 3">
    <name type="scientific">Streptomyces apricus</name>
    <dbReference type="NCBI Taxonomy" id="1828112"/>
    <lineage>
        <taxon>Bacteria</taxon>
        <taxon>Bacillati</taxon>
        <taxon>Actinomycetota</taxon>
        <taxon>Actinomycetes</taxon>
        <taxon>Kitasatosporales</taxon>
        <taxon>Streptomycetaceae</taxon>
        <taxon>Streptomyces</taxon>
    </lineage>
</organism>
<dbReference type="EMBL" id="VDFC01000154">
    <property type="protein sequence ID" value="KAA0912602.1"/>
    <property type="molecule type" value="Genomic_DNA"/>
</dbReference>
<reference evidence="2 3" key="1">
    <citation type="submission" date="2019-05" db="EMBL/GenBank/DDBJ databases">
        <authorList>
            <person name="Hariharan J."/>
            <person name="Choudoir M.J."/>
            <person name="Diebold P."/>
            <person name="Panke-Buisse K."/>
            <person name="Buckley D.H."/>
        </authorList>
    </citation>
    <scope>NUCLEOTIDE SEQUENCE [LARGE SCALE GENOMIC DNA]</scope>
    <source>
        <strain evidence="2 3">SUN51</strain>
    </source>
</reference>